<keyword evidence="2" id="KW-1133">Transmembrane helix</keyword>
<evidence type="ECO:0000313" key="4">
    <source>
        <dbReference type="Proteomes" id="UP000046395"/>
    </source>
</evidence>
<evidence type="ECO:0000256" key="3">
    <source>
        <dbReference type="SAM" id="SignalP"/>
    </source>
</evidence>
<keyword evidence="4" id="KW-1185">Reference proteome</keyword>
<evidence type="ECO:0000256" key="2">
    <source>
        <dbReference type="SAM" id="Phobius"/>
    </source>
</evidence>
<organism evidence="4 5">
    <name type="scientific">Trichuris muris</name>
    <name type="common">Mouse whipworm</name>
    <dbReference type="NCBI Taxonomy" id="70415"/>
    <lineage>
        <taxon>Eukaryota</taxon>
        <taxon>Metazoa</taxon>
        <taxon>Ecdysozoa</taxon>
        <taxon>Nematoda</taxon>
        <taxon>Enoplea</taxon>
        <taxon>Dorylaimia</taxon>
        <taxon>Trichinellida</taxon>
        <taxon>Trichuridae</taxon>
        <taxon>Trichuris</taxon>
    </lineage>
</organism>
<dbReference type="Proteomes" id="UP000046395">
    <property type="component" value="Unassembled WGS sequence"/>
</dbReference>
<name>A0A5S6QPU0_TRIMR</name>
<feature type="compositionally biased region" description="Polar residues" evidence="1">
    <location>
        <begin position="390"/>
        <end position="400"/>
    </location>
</feature>
<feature type="signal peptide" evidence="3">
    <location>
        <begin position="1"/>
        <end position="37"/>
    </location>
</feature>
<feature type="region of interest" description="Disordered" evidence="1">
    <location>
        <begin position="369"/>
        <end position="400"/>
    </location>
</feature>
<keyword evidence="2" id="KW-0472">Membrane</keyword>
<keyword evidence="2" id="KW-0812">Transmembrane</keyword>
<dbReference type="WBParaSite" id="TMUE_2000009174.1">
    <property type="protein sequence ID" value="TMUE_2000009174.1"/>
    <property type="gene ID" value="WBGene00286282"/>
</dbReference>
<proteinExistence type="predicted"/>
<feature type="transmembrane region" description="Helical" evidence="2">
    <location>
        <begin position="310"/>
        <end position="332"/>
    </location>
</feature>
<feature type="chain" id="PRO_5024456765" evidence="3">
    <location>
        <begin position="38"/>
        <end position="400"/>
    </location>
</feature>
<evidence type="ECO:0000256" key="1">
    <source>
        <dbReference type="SAM" id="MobiDB-lite"/>
    </source>
</evidence>
<reference evidence="5" key="1">
    <citation type="submission" date="2019-12" db="UniProtKB">
        <authorList>
            <consortium name="WormBaseParasite"/>
        </authorList>
    </citation>
    <scope>IDENTIFICATION</scope>
</reference>
<sequence length="400" mass="44703">MGVASQVDRALRCRQSFLKMKLFAFALCLFTVAGVRAGFCPTEIDSIYQGFRANGRCVTLIDQDMITKDDMKTLSYNLAHINCSKYFTNGHLFAFKAAILPDIDPENRSNLLYDFLHVLPPAKTWKVYRNTRLINGVKLTRVDSFTQGQLIHANLHFEYSNGTHEEMVIKMSHGYNIVPSGYHVGIDLKEQPFLATSSLRKQICFTVNFPLSKRTASRQYSMNEPRECFSVNTFNAYLCESDPFDWCTIREVDPNGKDKMCQCAKGKKKAHCSLIPCKKSESWKGGKDAKCISPELEEVEEEAQIDMTKWYIIYGSITFLIIVVCIGIAVLAHRRKLKRKAKAAKIQEAGGEKKNTSAANIQVALESNMSSKKAASSKSSPASTPVKSTGSSRSPSPANK</sequence>
<feature type="compositionally biased region" description="Low complexity" evidence="1">
    <location>
        <begin position="370"/>
        <end position="389"/>
    </location>
</feature>
<protein>
    <submittedName>
        <fullName evidence="5">EGF-like domain-containing protein</fullName>
    </submittedName>
</protein>
<evidence type="ECO:0000313" key="5">
    <source>
        <dbReference type="WBParaSite" id="TMUE_2000009174.1"/>
    </source>
</evidence>
<keyword evidence="3" id="KW-0732">Signal</keyword>
<dbReference type="AlphaFoldDB" id="A0A5S6QPU0"/>
<accession>A0A5S6QPU0</accession>